<proteinExistence type="predicted"/>
<dbReference type="Pfam" id="PF08533">
    <property type="entry name" value="Glyco_hydro_42C"/>
    <property type="match status" value="1"/>
</dbReference>
<dbReference type="InterPro" id="IPR013780">
    <property type="entry name" value="Glyco_hydro_b"/>
</dbReference>
<sequence>MFLMNFTEEQQNISLDSEASYENMLTGQQVSEQLQLDPYEYVILKK</sequence>
<dbReference type="InterPro" id="IPR013739">
    <property type="entry name" value="Beta_galactosidase_C"/>
</dbReference>
<dbReference type="AlphaFoldDB" id="A0A5S9MKA5"/>
<accession>A0A5S9MKA5</accession>
<evidence type="ECO:0000313" key="2">
    <source>
        <dbReference type="EMBL" id="BBP93381.1"/>
    </source>
</evidence>
<reference evidence="2 3" key="1">
    <citation type="submission" date="2019-12" db="EMBL/GenBank/DDBJ databases">
        <title>Full genome sequence of a Bacillus safensis strain isolated from commercially available natto in Indonesia.</title>
        <authorList>
            <person name="Yoshida M."/>
            <person name="Uomi M."/>
            <person name="Waturangi D."/>
            <person name="Ekaputri J.J."/>
            <person name="Setiamarga D.H.E."/>
        </authorList>
    </citation>
    <scope>NUCLEOTIDE SEQUENCE [LARGE SCALE GENOMIC DNA]</scope>
    <source>
        <strain evidence="2 3">IDN1</strain>
    </source>
</reference>
<dbReference type="GO" id="GO:0006012">
    <property type="term" value="P:galactose metabolic process"/>
    <property type="evidence" value="ECO:0007669"/>
    <property type="project" value="InterPro"/>
</dbReference>
<dbReference type="EMBL" id="AP021906">
    <property type="protein sequence ID" value="BBP93381.1"/>
    <property type="molecule type" value="Genomic_DNA"/>
</dbReference>
<gene>
    <name evidence="2" type="ORF">BsIDN1_69990</name>
</gene>
<dbReference type="GO" id="GO:0004565">
    <property type="term" value="F:beta-galactosidase activity"/>
    <property type="evidence" value="ECO:0007669"/>
    <property type="project" value="InterPro"/>
</dbReference>
<evidence type="ECO:0000313" key="3">
    <source>
        <dbReference type="Proteomes" id="UP000464658"/>
    </source>
</evidence>
<name>A0A5S9MKA5_BACIA</name>
<feature type="domain" description="Beta-galactosidase C-terminal" evidence="1">
    <location>
        <begin position="2"/>
        <end position="46"/>
    </location>
</feature>
<evidence type="ECO:0000259" key="1">
    <source>
        <dbReference type="Pfam" id="PF08533"/>
    </source>
</evidence>
<protein>
    <recommendedName>
        <fullName evidence="1">Beta-galactosidase C-terminal domain-containing protein</fullName>
    </recommendedName>
</protein>
<organism evidence="2 3">
    <name type="scientific">Bacillus safensis</name>
    <dbReference type="NCBI Taxonomy" id="561879"/>
    <lineage>
        <taxon>Bacteria</taxon>
        <taxon>Bacillati</taxon>
        <taxon>Bacillota</taxon>
        <taxon>Bacilli</taxon>
        <taxon>Bacillales</taxon>
        <taxon>Bacillaceae</taxon>
        <taxon>Bacillus</taxon>
    </lineage>
</organism>
<dbReference type="Proteomes" id="UP000464658">
    <property type="component" value="Chromosome"/>
</dbReference>
<dbReference type="Gene3D" id="2.60.40.1180">
    <property type="entry name" value="Golgi alpha-mannosidase II"/>
    <property type="match status" value="1"/>
</dbReference>